<feature type="region of interest" description="Disordered" evidence="2">
    <location>
        <begin position="46"/>
        <end position="74"/>
    </location>
</feature>
<organism evidence="3 4">
    <name type="scientific">Pseudomonas kermanshahensis</name>
    <dbReference type="NCBI Taxonomy" id="2745482"/>
    <lineage>
        <taxon>Bacteria</taxon>
        <taxon>Pseudomonadati</taxon>
        <taxon>Pseudomonadota</taxon>
        <taxon>Gammaproteobacteria</taxon>
        <taxon>Pseudomonadales</taxon>
        <taxon>Pseudomonadaceae</taxon>
        <taxon>Pseudomonas</taxon>
    </lineage>
</organism>
<evidence type="ECO:0000313" key="3">
    <source>
        <dbReference type="EMBL" id="MEJ5903937.1"/>
    </source>
</evidence>
<dbReference type="RefSeq" id="WP_339548830.1">
    <property type="nucleotide sequence ID" value="NZ_JBBHLD010000003.1"/>
</dbReference>
<evidence type="ECO:0000256" key="1">
    <source>
        <dbReference type="SAM" id="Coils"/>
    </source>
</evidence>
<reference evidence="3 4" key="1">
    <citation type="submission" date="2024-02" db="EMBL/GenBank/DDBJ databases">
        <title>Identification of pathogenicity and growth-promoting functions of Pseudomonas putida variants.</title>
        <authorList>
            <person name="Sun J."/>
        </authorList>
    </citation>
    <scope>NUCLEOTIDE SEQUENCE [LARGE SCALE GENOMIC DNA]</scope>
    <source>
        <strain evidence="3 4">A04</strain>
    </source>
</reference>
<sequence>MSEYLEELGAELTGGAGVPNEIDDDTPLPNELAAAVEEYDAYAELRDAHVVKEDDTDDDQQQQRGPRSVPLGALREERRRRQAIEADLAQARAQQLAQQQQFEQMLLQQQQMAQQQQEQPIEFADDPEGYIKQKERQFEQRLADVQGQQQVAVQRAHVQQVIQAGTQAEQAFMAEVGEDNYRQAFDAVNGQVLQALRQSYPQATEQELQQVQLHGLMTHAQQCLAQGRNPAQALYERAQALGFKPGHRVPGQARPTAPTSLSSLPSGVYDEGGGRLTAAKVNAMSDAEFAQLCSSMRKSAHSGPGV</sequence>
<proteinExistence type="predicted"/>
<evidence type="ECO:0000256" key="2">
    <source>
        <dbReference type="SAM" id="MobiDB-lite"/>
    </source>
</evidence>
<protein>
    <recommendedName>
        <fullName evidence="5">Phage protein</fullName>
    </recommendedName>
</protein>
<keyword evidence="4" id="KW-1185">Reference proteome</keyword>
<evidence type="ECO:0008006" key="5">
    <source>
        <dbReference type="Google" id="ProtNLM"/>
    </source>
</evidence>
<evidence type="ECO:0000313" key="4">
    <source>
        <dbReference type="Proteomes" id="UP001377692"/>
    </source>
</evidence>
<accession>A0ABU8R247</accession>
<dbReference type="Proteomes" id="UP001377692">
    <property type="component" value="Unassembled WGS sequence"/>
</dbReference>
<dbReference type="EMBL" id="JBBHLD010000003">
    <property type="protein sequence ID" value="MEJ5903937.1"/>
    <property type="molecule type" value="Genomic_DNA"/>
</dbReference>
<comment type="caution">
    <text evidence="3">The sequence shown here is derived from an EMBL/GenBank/DDBJ whole genome shotgun (WGS) entry which is preliminary data.</text>
</comment>
<name>A0ABU8R247_9PSED</name>
<keyword evidence="1" id="KW-0175">Coiled coil</keyword>
<feature type="coiled-coil region" evidence="1">
    <location>
        <begin position="74"/>
        <end position="119"/>
    </location>
</feature>
<gene>
    <name evidence="3" type="ORF">V7V80_04500</name>
</gene>
<feature type="region of interest" description="Disordered" evidence="2">
    <location>
        <begin position="1"/>
        <end position="28"/>
    </location>
</feature>